<name>A0A7J6RZJ6_PEROL</name>
<evidence type="ECO:0000256" key="1">
    <source>
        <dbReference type="SAM" id="MobiDB-lite"/>
    </source>
</evidence>
<feature type="compositionally biased region" description="Polar residues" evidence="1">
    <location>
        <begin position="357"/>
        <end position="372"/>
    </location>
</feature>
<feature type="compositionally biased region" description="Basic and acidic residues" evidence="1">
    <location>
        <begin position="235"/>
        <end position="245"/>
    </location>
</feature>
<feature type="compositionally biased region" description="Acidic residues" evidence="1">
    <location>
        <begin position="276"/>
        <end position="296"/>
    </location>
</feature>
<gene>
    <name evidence="2" type="ORF">FOZ62_003184</name>
</gene>
<reference evidence="2 3" key="1">
    <citation type="submission" date="2020-04" db="EMBL/GenBank/DDBJ databases">
        <title>Perkinsus olseni comparative genomics.</title>
        <authorList>
            <person name="Bogema D.R."/>
        </authorList>
    </citation>
    <scope>NUCLEOTIDE SEQUENCE [LARGE SCALE GENOMIC DNA]</scope>
    <source>
        <strain evidence="2">ATCC PRA-205</strain>
    </source>
</reference>
<feature type="compositionally biased region" description="Basic and acidic residues" evidence="1">
    <location>
        <begin position="297"/>
        <end position="312"/>
    </location>
</feature>
<feature type="compositionally biased region" description="Acidic residues" evidence="1">
    <location>
        <begin position="386"/>
        <end position="438"/>
    </location>
</feature>
<feature type="compositionally biased region" description="Low complexity" evidence="1">
    <location>
        <begin position="156"/>
        <end position="166"/>
    </location>
</feature>
<protein>
    <submittedName>
        <fullName evidence="2">Uncharacterized protein</fullName>
    </submittedName>
</protein>
<feature type="compositionally biased region" description="Acidic residues" evidence="1">
    <location>
        <begin position="334"/>
        <end position="345"/>
    </location>
</feature>
<feature type="compositionally biased region" description="Basic and acidic residues" evidence="1">
    <location>
        <begin position="120"/>
        <end position="140"/>
    </location>
</feature>
<dbReference type="Proteomes" id="UP000574390">
    <property type="component" value="Unassembled WGS sequence"/>
</dbReference>
<feature type="region of interest" description="Disordered" evidence="1">
    <location>
        <begin position="120"/>
        <end position="450"/>
    </location>
</feature>
<feature type="region of interest" description="Disordered" evidence="1">
    <location>
        <begin position="1"/>
        <end position="32"/>
    </location>
</feature>
<accession>A0A7J6RZJ6</accession>
<dbReference type="EMBL" id="JABANM010018542">
    <property type="protein sequence ID" value="KAF4725923.1"/>
    <property type="molecule type" value="Genomic_DNA"/>
</dbReference>
<sequence length="464" mass="51290">MRALSTSTAPSYTERSRDRELPPMKSYRSRTPPKAFMAPWLTVDDDKPVMTFPPPSEPHASSCADSVRRLSILSSLNTPNQEGAKLETDTTPDLGAEGPKTARPQKVGFFRKILNIILRRSDGAQKRKHEETENVGEVKRFAGTPAPKKRRVSSEAPTTAATTRAPDWVDNTVVSTSVEEMQDEQDSARQSENGEAAESVDERGKGGLWSDDEEGIPEQAAGGVEEMQVEQDEGGEAHEQAHAEVEESEESEESVEEEQDPRVEQDSPATRSEQGENSESEGCVEESQDSQEEQSEPDTHSEPEEQSVRLEIVEESQELPSEQEPQESQMEQSENSENESVEESQDMQVEQDAADLSSEQSGKSSVENSQGVQDRKESAESQGESESSEMDEGVEESQESQDQQDADAEDESVEESQEMQEEQESAPESDEPEAEESIPEEHPGVVEGKLNLILKSCSTLHFRN</sequence>
<organism evidence="2 3">
    <name type="scientific">Perkinsus olseni</name>
    <name type="common">Perkinsus atlanticus</name>
    <dbReference type="NCBI Taxonomy" id="32597"/>
    <lineage>
        <taxon>Eukaryota</taxon>
        <taxon>Sar</taxon>
        <taxon>Alveolata</taxon>
        <taxon>Perkinsozoa</taxon>
        <taxon>Perkinsea</taxon>
        <taxon>Perkinsida</taxon>
        <taxon>Perkinsidae</taxon>
        <taxon>Perkinsus</taxon>
    </lineage>
</organism>
<comment type="caution">
    <text evidence="2">The sequence shown here is derived from an EMBL/GenBank/DDBJ whole genome shotgun (WGS) entry which is preliminary data.</text>
</comment>
<evidence type="ECO:0000313" key="3">
    <source>
        <dbReference type="Proteomes" id="UP000574390"/>
    </source>
</evidence>
<feature type="compositionally biased region" description="Acidic residues" evidence="1">
    <location>
        <begin position="246"/>
        <end position="259"/>
    </location>
</feature>
<feature type="region of interest" description="Disordered" evidence="1">
    <location>
        <begin position="74"/>
        <end position="105"/>
    </location>
</feature>
<dbReference type="AlphaFoldDB" id="A0A7J6RZJ6"/>
<proteinExistence type="predicted"/>
<evidence type="ECO:0000313" key="2">
    <source>
        <dbReference type="EMBL" id="KAF4725923.1"/>
    </source>
</evidence>
<feature type="compositionally biased region" description="Low complexity" evidence="1">
    <location>
        <begin position="318"/>
        <end position="333"/>
    </location>
</feature>
<feature type="compositionally biased region" description="Polar residues" evidence="1">
    <location>
        <begin position="1"/>
        <end position="13"/>
    </location>
</feature>